<dbReference type="AlphaFoldDB" id="A0A1J5R391"/>
<dbReference type="EMBL" id="MLJW01000480">
    <property type="protein sequence ID" value="OIQ86436.1"/>
    <property type="molecule type" value="Genomic_DNA"/>
</dbReference>
<dbReference type="Pfam" id="PF11004">
    <property type="entry name" value="Kdo_hydroxy"/>
    <property type="match status" value="1"/>
</dbReference>
<sequence>MSTPAPTDVLRTLPDTAWDDTGPTRHVEHLVEGGHVLHFPHLAFALLPGEARFLDPAWSDGRSKNISLRGQNELRGAQGSADDLAALQAMIRRFAAQAQQLVDRLFPHYRGKLRAGNASLRPFAVEGRESSWRKDDTRLHVDAFPSNPTQGVRLLRVFTNLNRDGKPRVWRVGEPFADLAERYAPRLRSALPGSAWLLQALHITKSRRTPYDHAMLQLHDLAKADASFQSQSPQQTVDFAPGATWVVFSDQVLHAVMAGQHMMEQTFYLDVDDQFVPDTAPLRVLERQLGRTLVPRTA</sequence>
<accession>A0A1J5R391</accession>
<name>A0A1J5R391_9ZZZZ</name>
<evidence type="ECO:0008006" key="2">
    <source>
        <dbReference type="Google" id="ProtNLM"/>
    </source>
</evidence>
<dbReference type="InterPro" id="IPR021266">
    <property type="entry name" value="Kdo_hydroxlase"/>
</dbReference>
<organism evidence="1">
    <name type="scientific">mine drainage metagenome</name>
    <dbReference type="NCBI Taxonomy" id="410659"/>
    <lineage>
        <taxon>unclassified sequences</taxon>
        <taxon>metagenomes</taxon>
        <taxon>ecological metagenomes</taxon>
    </lineage>
</organism>
<protein>
    <recommendedName>
        <fullName evidence="2">3-deoxy-D-manno-oct-2-ulosonic acid (Kdo) hydroxylase</fullName>
    </recommendedName>
</protein>
<comment type="caution">
    <text evidence="1">The sequence shown here is derived from an EMBL/GenBank/DDBJ whole genome shotgun (WGS) entry which is preliminary data.</text>
</comment>
<proteinExistence type="predicted"/>
<evidence type="ECO:0000313" key="1">
    <source>
        <dbReference type="EMBL" id="OIQ86436.1"/>
    </source>
</evidence>
<gene>
    <name evidence="1" type="ORF">GALL_317240</name>
</gene>
<reference evidence="1" key="1">
    <citation type="submission" date="2016-10" db="EMBL/GenBank/DDBJ databases">
        <title>Sequence of Gallionella enrichment culture.</title>
        <authorList>
            <person name="Poehlein A."/>
            <person name="Muehling M."/>
            <person name="Daniel R."/>
        </authorList>
    </citation>
    <scope>NUCLEOTIDE SEQUENCE</scope>
</reference>